<dbReference type="PANTHER" id="PTHR47426:SF3">
    <property type="entry name" value="GCN5-RELATED N-ACETYLTRANSFERASE 6, CHLOROPLASTIC"/>
    <property type="match status" value="1"/>
</dbReference>
<comment type="caution">
    <text evidence="2">The sequence shown here is derived from an EMBL/GenBank/DDBJ whole genome shotgun (WGS) entry which is preliminary data.</text>
</comment>
<dbReference type="InterPro" id="IPR000182">
    <property type="entry name" value="GNAT_dom"/>
</dbReference>
<dbReference type="PANTHER" id="PTHR47426">
    <property type="entry name" value="ACYL-COA N-ACYLTRANSFERASES (NAT) SUPERFAMILY PROTEIN"/>
    <property type="match status" value="1"/>
</dbReference>
<dbReference type="Proteomes" id="UP000634136">
    <property type="component" value="Unassembled WGS sequence"/>
</dbReference>
<evidence type="ECO:0000313" key="2">
    <source>
        <dbReference type="EMBL" id="KAF7837939.1"/>
    </source>
</evidence>
<keyword evidence="2" id="KW-0808">Transferase</keyword>
<dbReference type="PROSITE" id="PS51186">
    <property type="entry name" value="GNAT"/>
    <property type="match status" value="1"/>
</dbReference>
<organism evidence="2 3">
    <name type="scientific">Senna tora</name>
    <dbReference type="NCBI Taxonomy" id="362788"/>
    <lineage>
        <taxon>Eukaryota</taxon>
        <taxon>Viridiplantae</taxon>
        <taxon>Streptophyta</taxon>
        <taxon>Embryophyta</taxon>
        <taxon>Tracheophyta</taxon>
        <taxon>Spermatophyta</taxon>
        <taxon>Magnoliopsida</taxon>
        <taxon>eudicotyledons</taxon>
        <taxon>Gunneridae</taxon>
        <taxon>Pentapetalae</taxon>
        <taxon>rosids</taxon>
        <taxon>fabids</taxon>
        <taxon>Fabales</taxon>
        <taxon>Fabaceae</taxon>
        <taxon>Caesalpinioideae</taxon>
        <taxon>Cassia clade</taxon>
        <taxon>Senna</taxon>
    </lineage>
</organism>
<dbReference type="OrthoDB" id="41532at2759"/>
<protein>
    <submittedName>
        <fullName evidence="2">Acyl-CoA N-acyltransferase</fullName>
    </submittedName>
</protein>
<sequence>MPPMSTISIHRSKLIHSFFFNGHQSPTIAASCATTMADSKFFPKMKNSKEELSISMPPAFDKVETRRSDDLRFDRLQPSDRELVGDSIFEFGQFVARQAMVDEEYWAAAWLRAENYWENPTCELGHEIRFIHNYKMNFADKEFHALKKRCGGQNDSTCIIAVKKEQKNVKRPILRSVVGTLDLNILYLLQGESFPGERENAPRFCSLNRTELGRYAYIANLIVAKSARRQGIASNMLRFAVESAKSKGVKQVYMHVERNNKTAQMLYQKIGFELPPLFQMVEMANSQLLQQKMFLLRLLML</sequence>
<proteinExistence type="predicted"/>
<dbReference type="InterPro" id="IPR016181">
    <property type="entry name" value="Acyl_CoA_acyltransferase"/>
</dbReference>
<feature type="domain" description="N-acetyltransferase" evidence="1">
    <location>
        <begin position="212"/>
        <end position="301"/>
    </location>
</feature>
<dbReference type="CDD" id="cd04301">
    <property type="entry name" value="NAT_SF"/>
    <property type="match status" value="1"/>
</dbReference>
<reference evidence="2" key="1">
    <citation type="submission" date="2020-09" db="EMBL/GenBank/DDBJ databases">
        <title>Genome-Enabled Discovery of Anthraquinone Biosynthesis in Senna tora.</title>
        <authorList>
            <person name="Kang S.-H."/>
            <person name="Pandey R.P."/>
            <person name="Lee C.-M."/>
            <person name="Sim J.-S."/>
            <person name="Jeong J.-T."/>
            <person name="Choi B.-S."/>
            <person name="Jung M."/>
            <person name="Ginzburg D."/>
            <person name="Zhao K."/>
            <person name="Won S.Y."/>
            <person name="Oh T.-J."/>
            <person name="Yu Y."/>
            <person name="Kim N.-H."/>
            <person name="Lee O.R."/>
            <person name="Lee T.-H."/>
            <person name="Bashyal P."/>
            <person name="Kim T.-S."/>
            <person name="Lee W.-H."/>
            <person name="Kawkins C."/>
            <person name="Kim C.-K."/>
            <person name="Kim J.S."/>
            <person name="Ahn B.O."/>
            <person name="Rhee S.Y."/>
            <person name="Sohng J.K."/>
        </authorList>
    </citation>
    <scope>NUCLEOTIDE SEQUENCE</scope>
    <source>
        <tissue evidence="2">Leaf</tissue>
    </source>
</reference>
<accession>A0A834X4N4</accession>
<dbReference type="SUPFAM" id="SSF55729">
    <property type="entry name" value="Acyl-CoA N-acyltransferases (Nat)"/>
    <property type="match status" value="1"/>
</dbReference>
<dbReference type="Gene3D" id="3.40.630.30">
    <property type="match status" value="1"/>
</dbReference>
<gene>
    <name evidence="2" type="ORF">G2W53_006421</name>
</gene>
<dbReference type="GO" id="GO:0016747">
    <property type="term" value="F:acyltransferase activity, transferring groups other than amino-acyl groups"/>
    <property type="evidence" value="ECO:0007669"/>
    <property type="project" value="InterPro"/>
</dbReference>
<evidence type="ECO:0000313" key="3">
    <source>
        <dbReference type="Proteomes" id="UP000634136"/>
    </source>
</evidence>
<name>A0A834X4N4_9FABA</name>
<dbReference type="Pfam" id="PF00583">
    <property type="entry name" value="Acetyltransf_1"/>
    <property type="match status" value="1"/>
</dbReference>
<keyword evidence="3" id="KW-1185">Reference proteome</keyword>
<dbReference type="AlphaFoldDB" id="A0A834X4N4"/>
<dbReference type="EMBL" id="JAAIUW010000003">
    <property type="protein sequence ID" value="KAF7837939.1"/>
    <property type="molecule type" value="Genomic_DNA"/>
</dbReference>
<evidence type="ECO:0000259" key="1">
    <source>
        <dbReference type="PROSITE" id="PS51186"/>
    </source>
</evidence>
<keyword evidence="2" id="KW-0012">Acyltransferase</keyword>